<organism evidence="4 5">
    <name type="scientific">Treponema lecithinolyticum ATCC 700332</name>
    <dbReference type="NCBI Taxonomy" id="1321815"/>
    <lineage>
        <taxon>Bacteria</taxon>
        <taxon>Pseudomonadati</taxon>
        <taxon>Spirochaetota</taxon>
        <taxon>Spirochaetia</taxon>
        <taxon>Spirochaetales</taxon>
        <taxon>Treponemataceae</taxon>
        <taxon>Treponema</taxon>
    </lineage>
</organism>
<sequence length="383" mass="43087">MKPFSLRSILNVLCAAAVLVFAAQTGFTAEARTEDFLLSGGSVRQSAAQNPARNFSYRYNDELIHGLEAYKNKDWANALFFLRKAAGNPQTASEEVWYLAIGAQMNLHEYAAVLRDSEIFISHFASSPYRSYVEYQAQLARFGLKLYAEAAEGFSAFCARYSDHPLFSSALFWTAESLYRSYEFARALPLYRRVVQEFPESSKYGESLYRIEILKQREREEKLLYLLRLTGEEAAAAKEDYERRIKQMQSDEAFALKRKVQDLETQAAVLQSDLDEARRRNAELDGKMDDLLLLNEQLRSEADIEKAAVAQTGQEAAASQAPLIADDTASAFANGESESANAAQMPKQEGALPDGSEDWMRLLREKAGRLQRVLDERSVRGGT</sequence>
<evidence type="ECO:0008006" key="6">
    <source>
        <dbReference type="Google" id="ProtNLM"/>
    </source>
</evidence>
<keyword evidence="5" id="KW-1185">Reference proteome</keyword>
<dbReference type="EMBL" id="AWVH01000037">
    <property type="protein sequence ID" value="ERJ92365.1"/>
    <property type="molecule type" value="Genomic_DNA"/>
</dbReference>
<gene>
    <name evidence="4" type="ORF">HMPREF9193_01525</name>
</gene>
<keyword evidence="1" id="KW-0175">Coiled coil</keyword>
<dbReference type="InterPro" id="IPR011990">
    <property type="entry name" value="TPR-like_helical_dom_sf"/>
</dbReference>
<evidence type="ECO:0000256" key="1">
    <source>
        <dbReference type="SAM" id="Coils"/>
    </source>
</evidence>
<keyword evidence="3" id="KW-0732">Signal</keyword>
<dbReference type="RefSeq" id="WP_021687727.1">
    <property type="nucleotide sequence ID" value="NZ_KI260569.1"/>
</dbReference>
<name>A0ABN0NXY5_TRELE</name>
<evidence type="ECO:0000313" key="5">
    <source>
        <dbReference type="Proteomes" id="UP000016649"/>
    </source>
</evidence>
<feature type="region of interest" description="Disordered" evidence="2">
    <location>
        <begin position="327"/>
        <end position="355"/>
    </location>
</feature>
<evidence type="ECO:0000313" key="4">
    <source>
        <dbReference type="EMBL" id="ERJ92365.1"/>
    </source>
</evidence>
<comment type="caution">
    <text evidence="4">The sequence shown here is derived from an EMBL/GenBank/DDBJ whole genome shotgun (WGS) entry which is preliminary data.</text>
</comment>
<protein>
    <recommendedName>
        <fullName evidence="6">Tetratricopeptide repeat protein</fullName>
    </recommendedName>
</protein>
<evidence type="ECO:0000256" key="3">
    <source>
        <dbReference type="SAM" id="SignalP"/>
    </source>
</evidence>
<reference evidence="4 5" key="1">
    <citation type="submission" date="2013-08" db="EMBL/GenBank/DDBJ databases">
        <authorList>
            <person name="Weinstock G."/>
            <person name="Sodergren E."/>
            <person name="Wylie T."/>
            <person name="Fulton L."/>
            <person name="Fulton R."/>
            <person name="Fronick C."/>
            <person name="O'Laughlin M."/>
            <person name="Godfrey J."/>
            <person name="Miner T."/>
            <person name="Herter B."/>
            <person name="Appelbaum E."/>
            <person name="Cordes M."/>
            <person name="Lek S."/>
            <person name="Wollam A."/>
            <person name="Pepin K.H."/>
            <person name="Palsikar V.B."/>
            <person name="Mitreva M."/>
            <person name="Wilson R.K."/>
        </authorList>
    </citation>
    <scope>NUCLEOTIDE SEQUENCE [LARGE SCALE GENOMIC DNA]</scope>
    <source>
        <strain evidence="4 5">ATCC 700332</strain>
    </source>
</reference>
<feature type="signal peptide" evidence="3">
    <location>
        <begin position="1"/>
        <end position="22"/>
    </location>
</feature>
<accession>A0ABN0NXY5</accession>
<dbReference type="Proteomes" id="UP000016649">
    <property type="component" value="Unassembled WGS sequence"/>
</dbReference>
<evidence type="ECO:0000256" key="2">
    <source>
        <dbReference type="SAM" id="MobiDB-lite"/>
    </source>
</evidence>
<dbReference type="Gene3D" id="1.25.40.10">
    <property type="entry name" value="Tetratricopeptide repeat domain"/>
    <property type="match status" value="1"/>
</dbReference>
<feature type="chain" id="PRO_5045626468" description="Tetratricopeptide repeat protein" evidence="3">
    <location>
        <begin position="23"/>
        <end position="383"/>
    </location>
</feature>
<feature type="coiled-coil region" evidence="1">
    <location>
        <begin position="231"/>
        <end position="301"/>
    </location>
</feature>
<proteinExistence type="predicted"/>